<reference evidence="2" key="2">
    <citation type="journal article" date="2016" name="Mol. Ecol.">
        <title>Population genomics of the filarial nematode parasite Wuchereria bancrofti from mosquitoes.</title>
        <authorList>
            <person name="Small S.T."/>
            <person name="Reimer L.J."/>
            <person name="Tisch D.J."/>
            <person name="King C.L."/>
            <person name="Christensen B.M."/>
            <person name="Siba P.M."/>
            <person name="Kazura J.W."/>
            <person name="Serre D."/>
            <person name="Zimmerman P.A."/>
        </authorList>
    </citation>
    <scope>NUCLEOTIDE SEQUENCE</scope>
    <source>
        <strain evidence="2">pt0022</strain>
    </source>
</reference>
<accession>A0AAF5PLV8</accession>
<name>A0AAF5PLV8_WUCBA</name>
<evidence type="ECO:0000313" key="2">
    <source>
        <dbReference type="Proteomes" id="UP000093561"/>
    </source>
</evidence>
<protein>
    <submittedName>
        <fullName evidence="3">Uncharacterized protein</fullName>
    </submittedName>
</protein>
<keyword evidence="1" id="KW-1133">Transmembrane helix</keyword>
<dbReference type="WBParaSite" id="mrna-Wban_02576">
    <property type="protein sequence ID" value="mrna-Wban_02576"/>
    <property type="gene ID" value="Wban_02576"/>
</dbReference>
<keyword evidence="1" id="KW-0812">Transmembrane</keyword>
<proteinExistence type="predicted"/>
<dbReference type="Proteomes" id="UP000093561">
    <property type="component" value="Unassembled WGS sequence"/>
</dbReference>
<keyword evidence="1" id="KW-0472">Membrane</keyword>
<evidence type="ECO:0000256" key="1">
    <source>
        <dbReference type="SAM" id="Phobius"/>
    </source>
</evidence>
<reference evidence="2" key="1">
    <citation type="submission" date="2015-03" db="EMBL/GenBank/DDBJ databases">
        <title>Wuchereria bancrofti Genome Sequencing Papua New Guinea Strain.</title>
        <authorList>
            <person name="Small S.T."/>
            <person name="Serre D."/>
            <person name="Zimmerman P.A."/>
        </authorList>
    </citation>
    <scope>NUCLEOTIDE SEQUENCE [LARGE SCALE GENOMIC DNA]</scope>
    <source>
        <strain evidence="2">pt0022</strain>
    </source>
</reference>
<reference evidence="3" key="3">
    <citation type="submission" date="2024-02" db="UniProtKB">
        <authorList>
            <consortium name="WormBaseParasite"/>
        </authorList>
    </citation>
    <scope>IDENTIFICATION</scope>
    <source>
        <strain evidence="3">pt0022</strain>
    </source>
</reference>
<feature type="transmembrane region" description="Helical" evidence="1">
    <location>
        <begin position="6"/>
        <end position="22"/>
    </location>
</feature>
<dbReference type="AlphaFoldDB" id="A0AAF5PLV8"/>
<evidence type="ECO:0000313" key="3">
    <source>
        <dbReference type="WBParaSite" id="mrna-Wban_02576"/>
    </source>
</evidence>
<organism evidence="2 3">
    <name type="scientific">Wuchereria bancrofti</name>
    <dbReference type="NCBI Taxonomy" id="6293"/>
    <lineage>
        <taxon>Eukaryota</taxon>
        <taxon>Metazoa</taxon>
        <taxon>Ecdysozoa</taxon>
        <taxon>Nematoda</taxon>
        <taxon>Chromadorea</taxon>
        <taxon>Rhabditida</taxon>
        <taxon>Spirurina</taxon>
        <taxon>Spiruromorpha</taxon>
        <taxon>Filarioidea</taxon>
        <taxon>Onchocercidae</taxon>
        <taxon>Wuchereria</taxon>
    </lineage>
</organism>
<sequence length="68" mass="7915">MLQPLLPILPLLPLLLSIVSIIRKMTRKIRIQNPKMVILQIQKQSNNNSLDDKRVMLKTNYATSIYQL</sequence>